<feature type="transmembrane region" description="Helical" evidence="8">
    <location>
        <begin position="70"/>
        <end position="91"/>
    </location>
</feature>
<dbReference type="Proteomes" id="UP000024547">
    <property type="component" value="Unassembled WGS sequence"/>
</dbReference>
<feature type="transmembrane region" description="Helical" evidence="8">
    <location>
        <begin position="239"/>
        <end position="258"/>
    </location>
</feature>
<dbReference type="EMBL" id="AWFH01000062">
    <property type="protein sequence ID" value="KCZ58054.1"/>
    <property type="molecule type" value="Genomic_DNA"/>
</dbReference>
<comment type="subcellular location">
    <subcellularLocation>
        <location evidence="1">Cell membrane</location>
        <topology evidence="1">Multi-pass membrane protein</topology>
    </subcellularLocation>
</comment>
<dbReference type="EMBL" id="DMBR01000279">
    <property type="protein sequence ID" value="HAE94722.1"/>
    <property type="molecule type" value="Genomic_DNA"/>
</dbReference>
<reference evidence="13 14" key="2">
    <citation type="journal article" date="2018" name="Nat. Biotechnol.">
        <title>A standardized bacterial taxonomy based on genome phylogeny substantially revises the tree of life.</title>
        <authorList>
            <person name="Parks D.H."/>
            <person name="Chuvochina M."/>
            <person name="Waite D.W."/>
            <person name="Rinke C."/>
            <person name="Skarshewski A."/>
            <person name="Chaumeil P.A."/>
            <person name="Hugenholtz P."/>
        </authorList>
    </citation>
    <scope>NUCLEOTIDE SEQUENCE [LARGE SCALE GENOMIC DNA]</scope>
    <source>
        <strain evidence="10">UBA10378</strain>
        <strain evidence="9">UBA8557</strain>
    </source>
</reference>
<feature type="transmembrane region" description="Helical" evidence="8">
    <location>
        <begin position="37"/>
        <end position="58"/>
    </location>
</feature>
<dbReference type="Pfam" id="PF02386">
    <property type="entry name" value="TrkH"/>
    <property type="match status" value="1"/>
</dbReference>
<dbReference type="Proteomes" id="UP000259173">
    <property type="component" value="Unassembled WGS sequence"/>
</dbReference>
<evidence type="ECO:0000313" key="9">
    <source>
        <dbReference type="EMBL" id="HAE94722.1"/>
    </source>
</evidence>
<keyword evidence="6" id="KW-0406">Ion transport</keyword>
<dbReference type="PATRIC" id="fig|1280948.3.peg.3348"/>
<proteinExistence type="predicted"/>
<evidence type="ECO:0000313" key="11">
    <source>
        <dbReference type="EMBL" id="KCZ58054.1"/>
    </source>
</evidence>
<dbReference type="GO" id="GO:0030001">
    <property type="term" value="P:metal ion transport"/>
    <property type="evidence" value="ECO:0007669"/>
    <property type="project" value="UniProtKB-ARBA"/>
</dbReference>
<keyword evidence="7 8" id="KW-0472">Membrane</keyword>
<gene>
    <name evidence="9" type="ORF">DCG65_09185</name>
    <name evidence="10" type="ORF">DD728_13845</name>
    <name evidence="11" type="ORF">HY36_11140</name>
</gene>
<accession>A0A059DX96</accession>
<feature type="transmembrane region" description="Helical" evidence="8">
    <location>
        <begin position="320"/>
        <end position="342"/>
    </location>
</feature>
<evidence type="ECO:0000256" key="5">
    <source>
        <dbReference type="ARBA" id="ARBA00022989"/>
    </source>
</evidence>
<evidence type="ECO:0000313" key="13">
    <source>
        <dbReference type="Proteomes" id="UP000259173"/>
    </source>
</evidence>
<feature type="transmembrane region" description="Helical" evidence="8">
    <location>
        <begin position="441"/>
        <end position="466"/>
    </location>
</feature>
<evidence type="ECO:0000256" key="1">
    <source>
        <dbReference type="ARBA" id="ARBA00004651"/>
    </source>
</evidence>
<name>A0A059DX96_9PROT</name>
<evidence type="ECO:0000256" key="4">
    <source>
        <dbReference type="ARBA" id="ARBA00022692"/>
    </source>
</evidence>
<feature type="transmembrane region" description="Helical" evidence="8">
    <location>
        <begin position="134"/>
        <end position="154"/>
    </location>
</feature>
<dbReference type="InterPro" id="IPR003445">
    <property type="entry name" value="Cat_transpt"/>
</dbReference>
<reference evidence="11 12" key="1">
    <citation type="journal article" date="2014" name="Antonie Van Leeuwenhoek">
        <title>Hyphomonas beringensis sp. nov. and Hyphomonas chukchiensis sp. nov., isolated from surface seawater of the Bering Sea and Chukchi Sea.</title>
        <authorList>
            <person name="Li C."/>
            <person name="Lai Q."/>
            <person name="Li G."/>
            <person name="Dong C."/>
            <person name="Wang J."/>
            <person name="Liao Y."/>
            <person name="Shao Z."/>
        </authorList>
    </citation>
    <scope>NUCLEOTIDE SEQUENCE [LARGE SCALE GENOMIC DNA]</scope>
    <source>
        <strain evidence="11 12">22II1-22F38</strain>
    </source>
</reference>
<dbReference type="STRING" id="1280948.HY36_11140"/>
<sequence length="468" mass="49772">MNYASVVRVLALLLIVVVVAAIPAMFMAIAARETSQIFAFGTMALAIIVLASSVLLLTPKPERKARPSDALATVILWWFITPVATCLPFILGVQNDSVISAIHEATACLTTTGQSVISVQDNQWPISLVVWRGMLHLLGGLATVVAAASVLAALNLGGPGIHRTVLFTVPETSFFDAVPRVVRMVAMLMIVSILLLFSGLVFMGVPAERALGDAISALTTGLVHPQGVMRAPLDTGPSIILGVGLFAGAMGLALWLPLRDGKPFKAISDPEVSLFVGLLIVFICFALASDLNVTEGLSWALSALSTSGLSLSDPADYNRIPLPVLVLPALIGGSALSAAGGVKLARFIVLARRAGQEFRQLGYRRSILRFTFRDRELNERSVIGVWVYLIGYILAIFLTMAAYSFMGEEFVPSIRLAIGSLTNSAAVLGSYPMDLSGPAQALTIFTMILGRLEVLALIPALSLSFWRG</sequence>
<feature type="transmembrane region" description="Helical" evidence="8">
    <location>
        <begin position="270"/>
        <end position="289"/>
    </location>
</feature>
<dbReference type="RefSeq" id="WP_035555191.1">
    <property type="nucleotide sequence ID" value="NZ_AWFH01000062.1"/>
</dbReference>
<evidence type="ECO:0000313" key="12">
    <source>
        <dbReference type="Proteomes" id="UP000024547"/>
    </source>
</evidence>
<dbReference type="GO" id="GO:0008324">
    <property type="term" value="F:monoatomic cation transmembrane transporter activity"/>
    <property type="evidence" value="ECO:0007669"/>
    <property type="project" value="InterPro"/>
</dbReference>
<evidence type="ECO:0000313" key="10">
    <source>
        <dbReference type="EMBL" id="HBQ49935.1"/>
    </source>
</evidence>
<dbReference type="GeneID" id="92500938"/>
<organism evidence="11 12">
    <name type="scientific">Hyphomonas atlantica</name>
    <dbReference type="NCBI Taxonomy" id="1280948"/>
    <lineage>
        <taxon>Bacteria</taxon>
        <taxon>Pseudomonadati</taxon>
        <taxon>Pseudomonadota</taxon>
        <taxon>Alphaproteobacteria</taxon>
        <taxon>Hyphomonadales</taxon>
        <taxon>Hyphomonadaceae</taxon>
        <taxon>Hyphomonas</taxon>
    </lineage>
</organism>
<evidence type="ECO:0000256" key="8">
    <source>
        <dbReference type="SAM" id="Phobius"/>
    </source>
</evidence>
<evidence type="ECO:0000313" key="14">
    <source>
        <dbReference type="Proteomes" id="UP000263957"/>
    </source>
</evidence>
<dbReference type="GO" id="GO:0005886">
    <property type="term" value="C:plasma membrane"/>
    <property type="evidence" value="ECO:0007669"/>
    <property type="project" value="UniProtKB-SubCell"/>
</dbReference>
<dbReference type="OrthoDB" id="7629000at2"/>
<dbReference type="PANTHER" id="PTHR32024:SF3">
    <property type="entry name" value="TRK SYSTEM POTASSIUM UPTAKE PROTEIN"/>
    <property type="match status" value="1"/>
</dbReference>
<comment type="caution">
    <text evidence="11">The sequence shown here is derived from an EMBL/GenBank/DDBJ whole genome shotgun (WGS) entry which is preliminary data.</text>
</comment>
<dbReference type="PANTHER" id="PTHR32024">
    <property type="entry name" value="TRK SYSTEM POTASSIUM UPTAKE PROTEIN TRKG-RELATED"/>
    <property type="match status" value="1"/>
</dbReference>
<feature type="transmembrane region" description="Helical" evidence="8">
    <location>
        <begin position="185"/>
        <end position="205"/>
    </location>
</feature>
<evidence type="ECO:0000256" key="6">
    <source>
        <dbReference type="ARBA" id="ARBA00023065"/>
    </source>
</evidence>
<dbReference type="AlphaFoldDB" id="A0A059DX96"/>
<keyword evidence="4 8" id="KW-0812">Transmembrane</keyword>
<keyword evidence="2" id="KW-0813">Transport</keyword>
<feature type="transmembrane region" description="Helical" evidence="8">
    <location>
        <begin position="383"/>
        <end position="406"/>
    </location>
</feature>
<dbReference type="EMBL" id="DOGS01000277">
    <property type="protein sequence ID" value="HBQ49935.1"/>
    <property type="molecule type" value="Genomic_DNA"/>
</dbReference>
<keyword evidence="5 8" id="KW-1133">Transmembrane helix</keyword>
<evidence type="ECO:0000256" key="2">
    <source>
        <dbReference type="ARBA" id="ARBA00022448"/>
    </source>
</evidence>
<evidence type="ECO:0000256" key="3">
    <source>
        <dbReference type="ARBA" id="ARBA00022475"/>
    </source>
</evidence>
<keyword evidence="3" id="KW-1003">Cell membrane</keyword>
<keyword evidence="12" id="KW-1185">Reference proteome</keyword>
<dbReference type="eggNOG" id="COG0168">
    <property type="taxonomic scope" value="Bacteria"/>
</dbReference>
<evidence type="ECO:0000256" key="7">
    <source>
        <dbReference type="ARBA" id="ARBA00023136"/>
    </source>
</evidence>
<protein>
    <submittedName>
        <fullName evidence="9">TrkH family potassium uptake protein</fullName>
    </submittedName>
</protein>
<dbReference type="Proteomes" id="UP000263957">
    <property type="component" value="Unassembled WGS sequence"/>
</dbReference>
<feature type="transmembrane region" description="Helical" evidence="8">
    <location>
        <begin position="9"/>
        <end position="31"/>
    </location>
</feature>